<protein>
    <submittedName>
        <fullName evidence="1">Uncharacterized protein</fullName>
    </submittedName>
</protein>
<sequence>MTEKSSLESDQPNSAPDQAPAAAVSEDCLAVLASLLLQVADRYLSILQCCGNQKADAALFAPVLQDAVRVLMSGLRDLHDGALHKPNLISADLASQIPIVCSAVLDAACTTLYTNSFMDVCGATCYVDAAESLQEAIRGLMLPLLLHTVSQFAAHTGGGNGELAWVSFMKILLAIPEGMRAPHKDCGKGQGDEHPAAIIALKALIGNARHDAEAFVARPQPNQLQVVRFWLQHLVRLVGGYPNVALLLPGCWDALVHAAAAMLGQLSTAQRAAQAASSAEAQLLADARAMLLKLAAAMCTALAAGPPDAAAAAVEALGMALSGLTEQGRADSAAGLAPAVAAVQALLAACCARRADGAEAAGAWAECQQQLLLLACQPHPAQAHLLAVVWTSMIRRASEGLARTHVRLLAHAATSAAALAARDGVPPWPPAVAQLSMLAARVLATCPVATRRGVVQELLQQSGADLRCSAPAAAAAAAAARILCLAGVALADTSRPAGWAAGPFGDLGAALLASGGKAVRCAWALACCEELLLGGLVEGMDCKVLAELGGGCLAVVRASATMCSQAGGGDNVHMHTAVRALRVIHLLVGRGDVDAPPELMPQLQILQAHPAAAAECAAFLALCPSIQPPPKQLFEEILLEEHWALRHEAMAAVLAYMRSTASGNFLAIVPPAIHDPEGDYGDQGSPFVRLLKQYMAQEPPDAVRAAVAESRQALQRLSELLHSAGQAGVRGPWLEQRLGELAGLAVNKRWHKAAEDVQYGSDVVALRRLNNLMSDNALRSRVRVYVPVTDKEDLRDMVASFLYDPMVGRELVIVDSAACAPSLRSRPAAPRPTSALDTSKLCSMLGRSLHIDEQTAKFYLEDAHGDLKKAYQLHQQDVEWERMGVARRRGARR</sequence>
<proteinExistence type="predicted"/>
<gene>
    <name evidence="1" type="ORF">WJX81_002474</name>
</gene>
<evidence type="ECO:0000313" key="2">
    <source>
        <dbReference type="Proteomes" id="UP001445335"/>
    </source>
</evidence>
<accession>A0AAW1RUF3</accession>
<organism evidence="1 2">
    <name type="scientific">Elliptochloris bilobata</name>
    <dbReference type="NCBI Taxonomy" id="381761"/>
    <lineage>
        <taxon>Eukaryota</taxon>
        <taxon>Viridiplantae</taxon>
        <taxon>Chlorophyta</taxon>
        <taxon>core chlorophytes</taxon>
        <taxon>Trebouxiophyceae</taxon>
        <taxon>Trebouxiophyceae incertae sedis</taxon>
        <taxon>Elliptochloris clade</taxon>
        <taxon>Elliptochloris</taxon>
    </lineage>
</organism>
<keyword evidence="2" id="KW-1185">Reference proteome</keyword>
<reference evidence="1 2" key="1">
    <citation type="journal article" date="2024" name="Nat. Commun.">
        <title>Phylogenomics reveals the evolutionary origins of lichenization in chlorophyte algae.</title>
        <authorList>
            <person name="Puginier C."/>
            <person name="Libourel C."/>
            <person name="Otte J."/>
            <person name="Skaloud P."/>
            <person name="Haon M."/>
            <person name="Grisel S."/>
            <person name="Petersen M."/>
            <person name="Berrin J.G."/>
            <person name="Delaux P.M."/>
            <person name="Dal Grande F."/>
            <person name="Keller J."/>
        </authorList>
    </citation>
    <scope>NUCLEOTIDE SEQUENCE [LARGE SCALE GENOMIC DNA]</scope>
    <source>
        <strain evidence="1 2">SAG 245.80</strain>
    </source>
</reference>
<dbReference type="Proteomes" id="UP001445335">
    <property type="component" value="Unassembled WGS sequence"/>
</dbReference>
<dbReference type="EMBL" id="JALJOU010000022">
    <property type="protein sequence ID" value="KAK9837262.1"/>
    <property type="molecule type" value="Genomic_DNA"/>
</dbReference>
<dbReference type="AlphaFoldDB" id="A0AAW1RUF3"/>
<evidence type="ECO:0000313" key="1">
    <source>
        <dbReference type="EMBL" id="KAK9837262.1"/>
    </source>
</evidence>
<name>A0AAW1RUF3_9CHLO</name>
<comment type="caution">
    <text evidence="1">The sequence shown here is derived from an EMBL/GenBank/DDBJ whole genome shotgun (WGS) entry which is preliminary data.</text>
</comment>